<dbReference type="GO" id="GO:0003677">
    <property type="term" value="F:DNA binding"/>
    <property type="evidence" value="ECO:0007669"/>
    <property type="project" value="UniProtKB-KW"/>
</dbReference>
<dbReference type="SUPFAM" id="SSF88946">
    <property type="entry name" value="Sigma2 domain of RNA polymerase sigma factors"/>
    <property type="match status" value="1"/>
</dbReference>
<keyword evidence="3" id="KW-0731">Sigma factor</keyword>
<feature type="domain" description="RNA polymerase sigma-70 region 2" evidence="6">
    <location>
        <begin position="12"/>
        <end position="70"/>
    </location>
</feature>
<evidence type="ECO:0000256" key="5">
    <source>
        <dbReference type="ARBA" id="ARBA00023163"/>
    </source>
</evidence>
<feature type="non-terminal residue" evidence="7">
    <location>
        <position position="167"/>
    </location>
</feature>
<keyword evidence="4" id="KW-0238">DNA-binding</keyword>
<dbReference type="Proteomes" id="UP000824089">
    <property type="component" value="Unassembled WGS sequence"/>
</dbReference>
<dbReference type="InterPro" id="IPR013325">
    <property type="entry name" value="RNA_pol_sigma_r2"/>
</dbReference>
<evidence type="ECO:0000313" key="8">
    <source>
        <dbReference type="Proteomes" id="UP000824089"/>
    </source>
</evidence>
<organism evidence="7 8">
    <name type="scientific">Candidatus Egerieisoma faecipullorum</name>
    <dbReference type="NCBI Taxonomy" id="2840963"/>
    <lineage>
        <taxon>Bacteria</taxon>
        <taxon>Bacillati</taxon>
        <taxon>Bacillota</taxon>
        <taxon>Clostridia</taxon>
        <taxon>Eubacteriales</taxon>
        <taxon>Clostridiaceae</taxon>
        <taxon>Clostridiaceae incertae sedis</taxon>
        <taxon>Candidatus Egerieisoma</taxon>
    </lineage>
</organism>
<keyword evidence="2" id="KW-0805">Transcription regulation</keyword>
<evidence type="ECO:0000256" key="3">
    <source>
        <dbReference type="ARBA" id="ARBA00023082"/>
    </source>
</evidence>
<reference evidence="7" key="1">
    <citation type="submission" date="2020-10" db="EMBL/GenBank/DDBJ databases">
        <authorList>
            <person name="Gilroy R."/>
        </authorList>
    </citation>
    <scope>NUCLEOTIDE SEQUENCE</scope>
    <source>
        <strain evidence="7">CHK195-4489</strain>
    </source>
</reference>
<proteinExistence type="inferred from homology"/>
<dbReference type="NCBIfam" id="TIGR02937">
    <property type="entry name" value="sigma70-ECF"/>
    <property type="match status" value="1"/>
</dbReference>
<dbReference type="AlphaFoldDB" id="A0A9D1I7A3"/>
<evidence type="ECO:0000259" key="6">
    <source>
        <dbReference type="Pfam" id="PF04542"/>
    </source>
</evidence>
<dbReference type="PANTHER" id="PTHR43133:SF8">
    <property type="entry name" value="RNA POLYMERASE SIGMA FACTOR HI_1459-RELATED"/>
    <property type="match status" value="1"/>
</dbReference>
<dbReference type="EMBL" id="DVMM01000087">
    <property type="protein sequence ID" value="HIU29509.1"/>
    <property type="molecule type" value="Genomic_DNA"/>
</dbReference>
<dbReference type="GO" id="GO:0016987">
    <property type="term" value="F:sigma factor activity"/>
    <property type="evidence" value="ECO:0007669"/>
    <property type="project" value="UniProtKB-KW"/>
</dbReference>
<keyword evidence="5" id="KW-0804">Transcription</keyword>
<dbReference type="InterPro" id="IPR036388">
    <property type="entry name" value="WH-like_DNA-bd_sf"/>
</dbReference>
<dbReference type="Gene3D" id="1.10.10.10">
    <property type="entry name" value="Winged helix-like DNA-binding domain superfamily/Winged helix DNA-binding domain"/>
    <property type="match status" value="1"/>
</dbReference>
<dbReference type="SUPFAM" id="SSF88659">
    <property type="entry name" value="Sigma3 and sigma4 domains of RNA polymerase sigma factors"/>
    <property type="match status" value="1"/>
</dbReference>
<dbReference type="PANTHER" id="PTHR43133">
    <property type="entry name" value="RNA POLYMERASE ECF-TYPE SIGMA FACTO"/>
    <property type="match status" value="1"/>
</dbReference>
<name>A0A9D1I7A3_9CLOT</name>
<comment type="similarity">
    <text evidence="1">Belongs to the sigma-70 factor family. ECF subfamily.</text>
</comment>
<dbReference type="InterPro" id="IPR013324">
    <property type="entry name" value="RNA_pol_sigma_r3/r4-like"/>
</dbReference>
<dbReference type="InterPro" id="IPR039425">
    <property type="entry name" value="RNA_pol_sigma-70-like"/>
</dbReference>
<gene>
    <name evidence="7" type="ORF">IAD50_04330</name>
</gene>
<evidence type="ECO:0000313" key="7">
    <source>
        <dbReference type="EMBL" id="HIU29509.1"/>
    </source>
</evidence>
<dbReference type="Gene3D" id="1.10.1740.10">
    <property type="match status" value="1"/>
</dbReference>
<evidence type="ECO:0000256" key="2">
    <source>
        <dbReference type="ARBA" id="ARBA00023015"/>
    </source>
</evidence>
<comment type="caution">
    <text evidence="7">The sequence shown here is derived from an EMBL/GenBank/DDBJ whole genome shotgun (WGS) entry which is preliminary data.</text>
</comment>
<accession>A0A9D1I7A3</accession>
<dbReference type="Pfam" id="PF04542">
    <property type="entry name" value="Sigma70_r2"/>
    <property type="match status" value="1"/>
</dbReference>
<evidence type="ECO:0000256" key="1">
    <source>
        <dbReference type="ARBA" id="ARBA00010641"/>
    </source>
</evidence>
<evidence type="ECO:0000256" key="4">
    <source>
        <dbReference type="ARBA" id="ARBA00023125"/>
    </source>
</evidence>
<dbReference type="InterPro" id="IPR014284">
    <property type="entry name" value="RNA_pol_sigma-70_dom"/>
</dbReference>
<protein>
    <submittedName>
        <fullName evidence="7">Sigma-70 family RNA polymerase sigma factor</fullName>
    </submittedName>
</protein>
<sequence length="167" mass="20078">MDENEIIPYIEPIFRFCYKRLSNRYDAEDLASEIICHILAGINQYQIESLDAWVWRIARNRYARFIDNQNKNQIILSCEDELFDVANYSDVDEVSTEEQYETVFRYLHTLSSEYKDIFVNYYIGELSVKSLAKKYSLPETTIKWRLRIGRQKIRDRIGEDKMDKVYQ</sequence>
<dbReference type="InterPro" id="IPR007627">
    <property type="entry name" value="RNA_pol_sigma70_r2"/>
</dbReference>
<dbReference type="GO" id="GO:0006352">
    <property type="term" value="P:DNA-templated transcription initiation"/>
    <property type="evidence" value="ECO:0007669"/>
    <property type="project" value="InterPro"/>
</dbReference>
<reference evidence="7" key="2">
    <citation type="journal article" date="2021" name="PeerJ">
        <title>Extensive microbial diversity within the chicken gut microbiome revealed by metagenomics and culture.</title>
        <authorList>
            <person name="Gilroy R."/>
            <person name="Ravi A."/>
            <person name="Getino M."/>
            <person name="Pursley I."/>
            <person name="Horton D.L."/>
            <person name="Alikhan N.F."/>
            <person name="Baker D."/>
            <person name="Gharbi K."/>
            <person name="Hall N."/>
            <person name="Watson M."/>
            <person name="Adriaenssens E.M."/>
            <person name="Foster-Nyarko E."/>
            <person name="Jarju S."/>
            <person name="Secka A."/>
            <person name="Antonio M."/>
            <person name="Oren A."/>
            <person name="Chaudhuri R.R."/>
            <person name="La Ragione R."/>
            <person name="Hildebrand F."/>
            <person name="Pallen M.J."/>
        </authorList>
    </citation>
    <scope>NUCLEOTIDE SEQUENCE</scope>
    <source>
        <strain evidence="7">CHK195-4489</strain>
    </source>
</reference>